<name>A0A1B3P5H9_EOGHI</name>
<proteinExistence type="evidence at transcript level"/>
<protein>
    <submittedName>
        <fullName evidence="3">Odorant binding protein</fullName>
    </submittedName>
</protein>
<sequence>MVTVVAFLALLPSLVTSATEGNIHLLEDEIALALRACSYPDTNTNIVKENEDQRQSRYVRSSNRFYEEQSPRIDSGVKEDTNQYGHERRNATDMRIPKQIRVLNTTEYNYGCNDTERGGERQTSSVTRPEFVNESANNTRVKRTEPLLSKDDSDQCLSQCVFANLEVIDSRGIPLEAELWNRVQSSLASQQSRVALRDQIRACFQELETDGNDNGCSFSNKLERCLMLNFSERKINGTI</sequence>
<organism evidence="3">
    <name type="scientific">Eogystia hippophaecolus</name>
    <name type="common">Moth</name>
    <name type="synonym">Holcocerus hippophaecolus</name>
    <dbReference type="NCBI Taxonomy" id="1206364"/>
    <lineage>
        <taxon>Eukaryota</taxon>
        <taxon>Metazoa</taxon>
        <taxon>Ecdysozoa</taxon>
        <taxon>Arthropoda</taxon>
        <taxon>Hexapoda</taxon>
        <taxon>Insecta</taxon>
        <taxon>Pterygota</taxon>
        <taxon>Neoptera</taxon>
        <taxon>Endopterygota</taxon>
        <taxon>Lepidoptera</taxon>
        <taxon>Glossata</taxon>
        <taxon>Ditrysia</taxon>
        <taxon>Cossoidea</taxon>
        <taxon>Cossidae</taxon>
        <taxon>Cossinae</taxon>
        <taxon>Eogystia</taxon>
    </lineage>
</organism>
<accession>A0A1B3P5H9</accession>
<feature type="signal peptide" evidence="2">
    <location>
        <begin position="1"/>
        <end position="17"/>
    </location>
</feature>
<feature type="chain" id="PRO_5008552459" evidence="2">
    <location>
        <begin position="18"/>
        <end position="239"/>
    </location>
</feature>
<dbReference type="Pfam" id="PF01395">
    <property type="entry name" value="PBP_GOBP"/>
    <property type="match status" value="1"/>
</dbReference>
<dbReference type="GO" id="GO:0005549">
    <property type="term" value="F:odorant binding"/>
    <property type="evidence" value="ECO:0007669"/>
    <property type="project" value="InterPro"/>
</dbReference>
<dbReference type="EMBL" id="KX655916">
    <property type="protein sequence ID" value="AOG12865.1"/>
    <property type="molecule type" value="mRNA"/>
</dbReference>
<dbReference type="SUPFAM" id="SSF47565">
    <property type="entry name" value="Insect pheromone/odorant-binding proteins"/>
    <property type="match status" value="1"/>
</dbReference>
<evidence type="ECO:0000256" key="1">
    <source>
        <dbReference type="SAM" id="MobiDB-lite"/>
    </source>
</evidence>
<evidence type="ECO:0000256" key="2">
    <source>
        <dbReference type="SAM" id="SignalP"/>
    </source>
</evidence>
<evidence type="ECO:0000313" key="3">
    <source>
        <dbReference type="EMBL" id="AOG12865.1"/>
    </source>
</evidence>
<dbReference type="InterPro" id="IPR036728">
    <property type="entry name" value="PBP_GOBP_sf"/>
</dbReference>
<feature type="region of interest" description="Disordered" evidence="1">
    <location>
        <begin position="111"/>
        <end position="139"/>
    </location>
</feature>
<reference evidence="3" key="1">
    <citation type="journal article" date="2016" name="BMC Genomics">
        <title>Antennal transcriptome analysis and expression profiles of odorant binding proteins in Eogystia hippophaecolus (Lepidoptera: Cossidae).</title>
        <authorList>
            <person name="Hu P."/>
            <person name="Tao J."/>
            <person name="Cui M."/>
            <person name="Gao C."/>
            <person name="Lu P."/>
            <person name="Luo Y."/>
        </authorList>
    </citation>
    <scope>NUCLEOTIDE SEQUENCE</scope>
</reference>
<dbReference type="AlphaFoldDB" id="A0A1B3P5H9"/>
<dbReference type="Gene3D" id="1.10.238.20">
    <property type="entry name" value="Pheromone/general odorant binding protein domain"/>
    <property type="match status" value="1"/>
</dbReference>
<dbReference type="InterPro" id="IPR006170">
    <property type="entry name" value="PBP/GOBP"/>
</dbReference>
<keyword evidence="2" id="KW-0732">Signal</keyword>